<feature type="compositionally biased region" description="Polar residues" evidence="1">
    <location>
        <begin position="102"/>
        <end position="113"/>
    </location>
</feature>
<dbReference type="AlphaFoldDB" id="A0A422QX22"/>
<dbReference type="RefSeq" id="WP_106691555.1">
    <property type="nucleotide sequence ID" value="NZ_PXNQ02000006.1"/>
</dbReference>
<organism evidence="3 4">
    <name type="scientific">Paracoccus methylarcula</name>
    <dbReference type="NCBI Taxonomy" id="72022"/>
    <lineage>
        <taxon>Bacteria</taxon>
        <taxon>Pseudomonadati</taxon>
        <taxon>Pseudomonadota</taxon>
        <taxon>Alphaproteobacteria</taxon>
        <taxon>Rhodobacterales</taxon>
        <taxon>Paracoccaceae</taxon>
        <taxon>Paracoccus</taxon>
    </lineage>
</organism>
<evidence type="ECO:0000313" key="4">
    <source>
        <dbReference type="Proteomes" id="UP000238137"/>
    </source>
</evidence>
<dbReference type="Gene3D" id="2.180.10.10">
    <property type="entry name" value="RHS repeat-associated core"/>
    <property type="match status" value="1"/>
</dbReference>
<dbReference type="NCBIfam" id="TIGR03696">
    <property type="entry name" value="Rhs_assc_core"/>
    <property type="match status" value="1"/>
</dbReference>
<dbReference type="InterPro" id="IPR031325">
    <property type="entry name" value="RHS_repeat"/>
</dbReference>
<evidence type="ECO:0000259" key="2">
    <source>
        <dbReference type="Pfam" id="PF03527"/>
    </source>
</evidence>
<protein>
    <submittedName>
        <fullName evidence="3">RHS repeat protein</fullName>
    </submittedName>
</protein>
<accession>A0A422QX22</accession>
<dbReference type="InterPro" id="IPR001826">
    <property type="entry name" value="RHS"/>
</dbReference>
<sequence length="420" mass="47218">MRSQQIEAHAGRIRRRGNITYQHDACGRVIEKRHDEPGFRPRIWQMTWDAHDRLVRLRTPDGSVWRYEYDALGRRIRRLRVIEGGAKSPARQDRASDDWSLTVDTPAQDQSSAGDPGGVGPRWIGSAYQWDGDCIAAEAPIYADGTVAWDQAAHWIYEPGSFRPIACVNQDHIAHVVTDHLGTPHELVSEDGRKVLWRAELGLWGKLDHAEQAANDDHPPVSCPIRFQGQWEDPESGLYYNRHRYYDPDATQYLSPDPIGLAGGIRPQGYVADPNGWVDPLGLAGCPEREVNGTKIYGTGQKDKTPGHNQFSEVISNKLAMSGKFDRIYMHRAYNTALGPGISRRQPDVLAIDRNGRVHAIELASWTDMRPSRYGNLSVRNNNAMRNLPPSQRGQVIVLDHPYNAQHIKNALDNLIGGIR</sequence>
<gene>
    <name evidence="3" type="ORF">A7A09_011625</name>
</gene>
<evidence type="ECO:0000313" key="3">
    <source>
        <dbReference type="EMBL" id="RNF34517.1"/>
    </source>
</evidence>
<keyword evidence="4" id="KW-1185">Reference proteome</keyword>
<dbReference type="InterPro" id="IPR022385">
    <property type="entry name" value="Rhs_assc_core"/>
</dbReference>
<dbReference type="InterPro" id="IPR006530">
    <property type="entry name" value="YD"/>
</dbReference>
<dbReference type="Pfam" id="PF03527">
    <property type="entry name" value="RHS"/>
    <property type="match status" value="1"/>
</dbReference>
<dbReference type="PANTHER" id="PTHR32305">
    <property type="match status" value="1"/>
</dbReference>
<dbReference type="NCBIfam" id="TIGR01643">
    <property type="entry name" value="YD_repeat_2x"/>
    <property type="match status" value="1"/>
</dbReference>
<dbReference type="PRINTS" id="PR00394">
    <property type="entry name" value="RHSPROTEIN"/>
</dbReference>
<dbReference type="InterPro" id="IPR050708">
    <property type="entry name" value="T6SS_VgrG/RHS"/>
</dbReference>
<proteinExistence type="predicted"/>
<dbReference type="Pfam" id="PF05593">
    <property type="entry name" value="RHS_repeat"/>
    <property type="match status" value="1"/>
</dbReference>
<dbReference type="PANTHER" id="PTHR32305:SF15">
    <property type="entry name" value="PROTEIN RHSA-RELATED"/>
    <property type="match status" value="1"/>
</dbReference>
<reference evidence="3" key="1">
    <citation type="submission" date="2018-05" db="EMBL/GenBank/DDBJ databases">
        <title>Reclassification of Methylarcula marina and Methylarcula terricola as Paracoccus methylarcula sp.nov., comb.nov. and Paracoccus terricola comb.nov.</title>
        <authorList>
            <person name="Shmareva M.N."/>
            <person name="Doronina N.V."/>
            <person name="Vasilenko O.V."/>
            <person name="Tarlachkov S.V."/>
            <person name="Trotsenko Y.A."/>
        </authorList>
    </citation>
    <scope>NUCLEOTIDE SEQUENCE [LARGE SCALE GENOMIC DNA]</scope>
    <source>
        <strain evidence="3">VKM B-2159</strain>
    </source>
</reference>
<feature type="region of interest" description="Disordered" evidence="1">
    <location>
        <begin position="86"/>
        <end position="120"/>
    </location>
</feature>
<dbReference type="EMBL" id="PXNQ02000006">
    <property type="protein sequence ID" value="RNF34517.1"/>
    <property type="molecule type" value="Genomic_DNA"/>
</dbReference>
<dbReference type="Proteomes" id="UP000238137">
    <property type="component" value="Unassembled WGS sequence"/>
</dbReference>
<dbReference type="OrthoDB" id="7620568at2"/>
<comment type="caution">
    <text evidence="3">The sequence shown here is derived from an EMBL/GenBank/DDBJ whole genome shotgun (WGS) entry which is preliminary data.</text>
</comment>
<evidence type="ECO:0000256" key="1">
    <source>
        <dbReference type="SAM" id="MobiDB-lite"/>
    </source>
</evidence>
<feature type="domain" description="RHS protein conserved region" evidence="2">
    <location>
        <begin position="173"/>
        <end position="207"/>
    </location>
</feature>
<name>A0A422QX22_9RHOB</name>